<dbReference type="PROSITE" id="PS50801">
    <property type="entry name" value="STAS"/>
    <property type="match status" value="1"/>
</dbReference>
<evidence type="ECO:0000256" key="2">
    <source>
        <dbReference type="ARBA" id="ARBA00022692"/>
    </source>
</evidence>
<proteinExistence type="predicted"/>
<feature type="domain" description="STAS" evidence="6">
    <location>
        <begin position="446"/>
        <end position="549"/>
    </location>
</feature>
<dbReference type="Gene3D" id="3.30.750.24">
    <property type="entry name" value="STAS domain"/>
    <property type="match status" value="1"/>
</dbReference>
<keyword evidence="8" id="KW-1185">Reference proteome</keyword>
<dbReference type="GO" id="GO:0055085">
    <property type="term" value="P:transmembrane transport"/>
    <property type="evidence" value="ECO:0007669"/>
    <property type="project" value="InterPro"/>
</dbReference>
<dbReference type="SUPFAM" id="SSF52091">
    <property type="entry name" value="SpoIIaa-like"/>
    <property type="match status" value="1"/>
</dbReference>
<keyword evidence="2 5" id="KW-0812">Transmembrane</keyword>
<comment type="subcellular location">
    <subcellularLocation>
        <location evidence="1">Membrane</location>
        <topology evidence="1">Multi-pass membrane protein</topology>
    </subcellularLocation>
</comment>
<dbReference type="Proteomes" id="UP000225548">
    <property type="component" value="Unassembled WGS sequence"/>
</dbReference>
<dbReference type="Pfam" id="PF00916">
    <property type="entry name" value="Sulfate_transp"/>
    <property type="match status" value="1"/>
</dbReference>
<dbReference type="Pfam" id="PF01740">
    <property type="entry name" value="STAS"/>
    <property type="match status" value="1"/>
</dbReference>
<feature type="transmembrane region" description="Helical" evidence="5">
    <location>
        <begin position="335"/>
        <end position="366"/>
    </location>
</feature>
<protein>
    <submittedName>
        <fullName evidence="7">SulP family sulfate permease</fullName>
    </submittedName>
</protein>
<name>A0A2A9E598_9MICO</name>
<reference evidence="7 8" key="1">
    <citation type="submission" date="2017-10" db="EMBL/GenBank/DDBJ databases">
        <title>Sequencing the genomes of 1000 actinobacteria strains.</title>
        <authorList>
            <person name="Klenk H.-P."/>
        </authorList>
    </citation>
    <scope>NUCLEOTIDE SEQUENCE [LARGE SCALE GENOMIC DNA]</scope>
    <source>
        <strain evidence="7 8">DSM 18966</strain>
    </source>
</reference>
<evidence type="ECO:0000313" key="8">
    <source>
        <dbReference type="Proteomes" id="UP000225548"/>
    </source>
</evidence>
<keyword evidence="3 5" id="KW-1133">Transmembrane helix</keyword>
<gene>
    <name evidence="7" type="ORF">ATL42_1209</name>
</gene>
<keyword evidence="4 5" id="KW-0472">Membrane</keyword>
<dbReference type="CDD" id="cd07042">
    <property type="entry name" value="STAS_SulP_like_sulfate_transporter"/>
    <property type="match status" value="1"/>
</dbReference>
<dbReference type="InterPro" id="IPR001902">
    <property type="entry name" value="SLC26A/SulP_fam"/>
</dbReference>
<evidence type="ECO:0000256" key="1">
    <source>
        <dbReference type="ARBA" id="ARBA00004141"/>
    </source>
</evidence>
<dbReference type="InterPro" id="IPR002645">
    <property type="entry name" value="STAS_dom"/>
</dbReference>
<dbReference type="InterPro" id="IPR036513">
    <property type="entry name" value="STAS_dom_sf"/>
</dbReference>
<dbReference type="PANTHER" id="PTHR11814">
    <property type="entry name" value="SULFATE TRANSPORTER"/>
    <property type="match status" value="1"/>
</dbReference>
<dbReference type="InterPro" id="IPR011547">
    <property type="entry name" value="SLC26A/SulP_dom"/>
</dbReference>
<dbReference type="GO" id="GO:0016020">
    <property type="term" value="C:membrane"/>
    <property type="evidence" value="ECO:0007669"/>
    <property type="project" value="UniProtKB-SubCell"/>
</dbReference>
<feature type="transmembrane region" description="Helical" evidence="5">
    <location>
        <begin position="183"/>
        <end position="200"/>
    </location>
</feature>
<feature type="transmembrane region" description="Helical" evidence="5">
    <location>
        <begin position="207"/>
        <end position="225"/>
    </location>
</feature>
<evidence type="ECO:0000313" key="7">
    <source>
        <dbReference type="EMBL" id="PFG33339.1"/>
    </source>
</evidence>
<evidence type="ECO:0000256" key="5">
    <source>
        <dbReference type="SAM" id="Phobius"/>
    </source>
</evidence>
<dbReference type="RefSeq" id="WP_098454563.1">
    <property type="nucleotide sequence ID" value="NZ_PDJG01000001.1"/>
</dbReference>
<feature type="transmembrane region" description="Helical" evidence="5">
    <location>
        <begin position="386"/>
        <end position="416"/>
    </location>
</feature>
<dbReference type="AlphaFoldDB" id="A0A2A9E598"/>
<evidence type="ECO:0000256" key="3">
    <source>
        <dbReference type="ARBA" id="ARBA00022989"/>
    </source>
</evidence>
<evidence type="ECO:0000256" key="4">
    <source>
        <dbReference type="ARBA" id="ARBA00023136"/>
    </source>
</evidence>
<accession>A0A2A9E598</accession>
<sequence>MNQDWQLARTRLAARTLPRRSDYAGLRRSWRGDLIAGVTVSVVALPLALGFGVTSGVGARAGIITAIVAGIVAGFFGGSNLQVSGPTGAMTVVLVPVVAQYGPSSVVVVSIMAGIVVVAVGLLGMGRLVNYIPWPVVEGFTFGIGAIIFLQQVPLALDTTAAAGENTAVVAVRTLAATAWPDALPALGVVLLVIATMLLITRVRRTLPASLFAIVAATIVAHVAHLDVRTIGALPAILNAPHLPSTDLETVRSLVSAALAVAALAALESLLSAQVADGMADDIPRTQPNRELVGQGLANIASGLFGGMPATGAIARTAVNLRSGAHTRVAAITHAVALAAIVLAAAPLVAQIPLSALAGVLIVTALRMIDLRTARSILRSTRSDGLVFALTAFATMAFDLITAVGLGVLAAILLALRALARASHLDRVPVHDTEVSTEDEHQLLSEHIAVYRIDGALFFADARRFLDELLEVTDVHVVILRLKNVTMLDASGANALSQLVQDLARHHVAVLVKGLRPEHRHVMASVGVLAELERRNHLFVDLDTAIEHARKHVRRAQAAIDTA</sequence>
<feature type="transmembrane region" description="Helical" evidence="5">
    <location>
        <begin position="61"/>
        <end position="81"/>
    </location>
</feature>
<dbReference type="EMBL" id="PDJG01000001">
    <property type="protein sequence ID" value="PFG33339.1"/>
    <property type="molecule type" value="Genomic_DNA"/>
</dbReference>
<evidence type="ECO:0000259" key="6">
    <source>
        <dbReference type="PROSITE" id="PS50801"/>
    </source>
</evidence>
<feature type="transmembrane region" description="Helical" evidence="5">
    <location>
        <begin position="292"/>
        <end position="315"/>
    </location>
</feature>
<feature type="transmembrane region" description="Helical" evidence="5">
    <location>
        <begin position="251"/>
        <end position="271"/>
    </location>
</feature>
<feature type="transmembrane region" description="Helical" evidence="5">
    <location>
        <begin position="101"/>
        <end position="124"/>
    </location>
</feature>
<dbReference type="OrthoDB" id="9771198at2"/>
<organism evidence="7 8">
    <name type="scientific">Sanguibacter antarcticus</name>
    <dbReference type="NCBI Taxonomy" id="372484"/>
    <lineage>
        <taxon>Bacteria</taxon>
        <taxon>Bacillati</taxon>
        <taxon>Actinomycetota</taxon>
        <taxon>Actinomycetes</taxon>
        <taxon>Micrococcales</taxon>
        <taxon>Sanguibacteraceae</taxon>
        <taxon>Sanguibacter</taxon>
    </lineage>
</organism>
<feature type="transmembrane region" description="Helical" evidence="5">
    <location>
        <begin position="131"/>
        <end position="150"/>
    </location>
</feature>
<feature type="transmembrane region" description="Helical" evidence="5">
    <location>
        <begin position="34"/>
        <end position="54"/>
    </location>
</feature>
<comment type="caution">
    <text evidence="7">The sequence shown here is derived from an EMBL/GenBank/DDBJ whole genome shotgun (WGS) entry which is preliminary data.</text>
</comment>